<keyword evidence="8" id="KW-0472">Membrane</keyword>
<dbReference type="OrthoDB" id="437at2759"/>
<gene>
    <name evidence="10" type="ORF">BDQ12DRAFT_688471</name>
</gene>
<evidence type="ECO:0000256" key="9">
    <source>
        <dbReference type="ARBA" id="ARBA00023310"/>
    </source>
</evidence>
<dbReference type="EMBL" id="ML213623">
    <property type="protein sequence ID" value="TFK35261.1"/>
    <property type="molecule type" value="Genomic_DNA"/>
</dbReference>
<dbReference type="GO" id="GO:0015078">
    <property type="term" value="F:proton transmembrane transporter activity"/>
    <property type="evidence" value="ECO:0007669"/>
    <property type="project" value="InterPro"/>
</dbReference>
<keyword evidence="4" id="KW-0138">CF(0)</keyword>
<dbReference type="InterPro" id="IPR006808">
    <property type="entry name" value="ATP_synth_F0_gsu_mt"/>
</dbReference>
<reference evidence="10 11" key="1">
    <citation type="journal article" date="2019" name="Nat. Ecol. Evol.">
        <title>Megaphylogeny resolves global patterns of mushroom evolution.</title>
        <authorList>
            <person name="Varga T."/>
            <person name="Krizsan K."/>
            <person name="Foldi C."/>
            <person name="Dima B."/>
            <person name="Sanchez-Garcia M."/>
            <person name="Sanchez-Ramirez S."/>
            <person name="Szollosi G.J."/>
            <person name="Szarkandi J.G."/>
            <person name="Papp V."/>
            <person name="Albert L."/>
            <person name="Andreopoulos W."/>
            <person name="Angelini C."/>
            <person name="Antonin V."/>
            <person name="Barry K.W."/>
            <person name="Bougher N.L."/>
            <person name="Buchanan P."/>
            <person name="Buyck B."/>
            <person name="Bense V."/>
            <person name="Catcheside P."/>
            <person name="Chovatia M."/>
            <person name="Cooper J."/>
            <person name="Damon W."/>
            <person name="Desjardin D."/>
            <person name="Finy P."/>
            <person name="Geml J."/>
            <person name="Haridas S."/>
            <person name="Hughes K."/>
            <person name="Justo A."/>
            <person name="Karasinski D."/>
            <person name="Kautmanova I."/>
            <person name="Kiss B."/>
            <person name="Kocsube S."/>
            <person name="Kotiranta H."/>
            <person name="LaButti K.M."/>
            <person name="Lechner B.E."/>
            <person name="Liimatainen K."/>
            <person name="Lipzen A."/>
            <person name="Lukacs Z."/>
            <person name="Mihaltcheva S."/>
            <person name="Morgado L.N."/>
            <person name="Niskanen T."/>
            <person name="Noordeloos M.E."/>
            <person name="Ohm R.A."/>
            <person name="Ortiz-Santana B."/>
            <person name="Ovrebo C."/>
            <person name="Racz N."/>
            <person name="Riley R."/>
            <person name="Savchenko A."/>
            <person name="Shiryaev A."/>
            <person name="Soop K."/>
            <person name="Spirin V."/>
            <person name="Szebenyi C."/>
            <person name="Tomsovsky M."/>
            <person name="Tulloss R.E."/>
            <person name="Uehling J."/>
            <person name="Grigoriev I.V."/>
            <person name="Vagvolgyi C."/>
            <person name="Papp T."/>
            <person name="Martin F.M."/>
            <person name="Miettinen O."/>
            <person name="Hibbett D.S."/>
            <person name="Nagy L.G."/>
        </authorList>
    </citation>
    <scope>NUCLEOTIDE SEQUENCE [LARGE SCALE GENOMIC DNA]</scope>
    <source>
        <strain evidence="10 11">CBS 166.37</strain>
    </source>
</reference>
<evidence type="ECO:0000256" key="7">
    <source>
        <dbReference type="ARBA" id="ARBA00023128"/>
    </source>
</evidence>
<keyword evidence="9" id="KW-0066">ATP synthesis</keyword>
<dbReference type="STRING" id="68775.A0A5C3M2K1"/>
<dbReference type="Pfam" id="PF04718">
    <property type="entry name" value="ATP-synt_G"/>
    <property type="match status" value="1"/>
</dbReference>
<keyword evidence="3" id="KW-0813">Transport</keyword>
<keyword evidence="6" id="KW-0406">Ion transport</keyword>
<evidence type="ECO:0000256" key="5">
    <source>
        <dbReference type="ARBA" id="ARBA00022781"/>
    </source>
</evidence>
<keyword evidence="5" id="KW-0375">Hydrogen ion transport</keyword>
<evidence type="ECO:0000256" key="8">
    <source>
        <dbReference type="ARBA" id="ARBA00023136"/>
    </source>
</evidence>
<evidence type="ECO:0000256" key="2">
    <source>
        <dbReference type="ARBA" id="ARBA00005699"/>
    </source>
</evidence>
<comment type="subcellular location">
    <subcellularLocation>
        <location evidence="1">Mitochondrion membrane</location>
    </subcellularLocation>
</comment>
<accession>A0A5C3M2K1</accession>
<evidence type="ECO:0000256" key="6">
    <source>
        <dbReference type="ARBA" id="ARBA00023065"/>
    </source>
</evidence>
<organism evidence="10 11">
    <name type="scientific">Crucibulum laeve</name>
    <dbReference type="NCBI Taxonomy" id="68775"/>
    <lineage>
        <taxon>Eukaryota</taxon>
        <taxon>Fungi</taxon>
        <taxon>Dikarya</taxon>
        <taxon>Basidiomycota</taxon>
        <taxon>Agaricomycotina</taxon>
        <taxon>Agaricomycetes</taxon>
        <taxon>Agaricomycetidae</taxon>
        <taxon>Agaricales</taxon>
        <taxon>Agaricineae</taxon>
        <taxon>Nidulariaceae</taxon>
        <taxon>Crucibulum</taxon>
    </lineage>
</organism>
<name>A0A5C3M2K1_9AGAR</name>
<keyword evidence="11" id="KW-1185">Reference proteome</keyword>
<dbReference type="Proteomes" id="UP000308652">
    <property type="component" value="Unassembled WGS sequence"/>
</dbReference>
<comment type="similarity">
    <text evidence="2">Belongs to the ATPase g subunit family.</text>
</comment>
<protein>
    <submittedName>
        <fullName evidence="10">Mitochondrial ATP synthase g subunit-domain-containing protein</fullName>
    </submittedName>
</protein>
<evidence type="ECO:0000313" key="10">
    <source>
        <dbReference type="EMBL" id="TFK35261.1"/>
    </source>
</evidence>
<evidence type="ECO:0000313" key="11">
    <source>
        <dbReference type="Proteomes" id="UP000308652"/>
    </source>
</evidence>
<dbReference type="GO" id="GO:0045259">
    <property type="term" value="C:proton-transporting ATP synthase complex"/>
    <property type="evidence" value="ECO:0007669"/>
    <property type="project" value="UniProtKB-KW"/>
</dbReference>
<dbReference type="GO" id="GO:0015986">
    <property type="term" value="P:proton motive force-driven ATP synthesis"/>
    <property type="evidence" value="ECO:0007669"/>
    <property type="project" value="InterPro"/>
</dbReference>
<proteinExistence type="inferred from homology"/>
<evidence type="ECO:0000256" key="3">
    <source>
        <dbReference type="ARBA" id="ARBA00022448"/>
    </source>
</evidence>
<dbReference type="GO" id="GO:0031966">
    <property type="term" value="C:mitochondrial membrane"/>
    <property type="evidence" value="ECO:0007669"/>
    <property type="project" value="UniProtKB-SubCell"/>
</dbReference>
<dbReference type="AlphaFoldDB" id="A0A5C3M2K1"/>
<sequence>MRLAVAPLLRQTFARPLQRQSKRFASQQTNASVEATQKKAQEALASAQQNAGKAWESAQKYAEPLTKKLGDLLGSYKDPLFYNLAVTREVLKQIYVKESLQPPSLAAVRTAYASIWSQVSNPAALRSLAQSGDIARVGIYGLQAYGIFKIGEIVGRRSLIGYDLH</sequence>
<evidence type="ECO:0000256" key="4">
    <source>
        <dbReference type="ARBA" id="ARBA00022547"/>
    </source>
</evidence>
<evidence type="ECO:0000256" key="1">
    <source>
        <dbReference type="ARBA" id="ARBA00004325"/>
    </source>
</evidence>
<keyword evidence="7" id="KW-0496">Mitochondrion</keyword>